<feature type="transmembrane region" description="Helical" evidence="7">
    <location>
        <begin position="12"/>
        <end position="40"/>
    </location>
</feature>
<dbReference type="CDD" id="cd11041">
    <property type="entry name" value="CYP503A1-like"/>
    <property type="match status" value="1"/>
</dbReference>
<keyword evidence="6" id="KW-0349">Heme</keyword>
<dbReference type="GO" id="GO:0016705">
    <property type="term" value="F:oxidoreductase activity, acting on paired donors, with incorporation or reduction of molecular oxygen"/>
    <property type="evidence" value="ECO:0007669"/>
    <property type="project" value="InterPro"/>
</dbReference>
<dbReference type="PANTHER" id="PTHR46206:SF9">
    <property type="entry name" value="CYTOCHROME P450"/>
    <property type="match status" value="1"/>
</dbReference>
<dbReference type="SUPFAM" id="SSF48264">
    <property type="entry name" value="Cytochrome P450"/>
    <property type="match status" value="1"/>
</dbReference>
<keyword evidence="3 6" id="KW-0479">Metal-binding</keyword>
<accession>A0A151GW03</accession>
<dbReference type="InParanoid" id="A0A151GW03"/>
<name>A0A151GW03_DRECN</name>
<dbReference type="GO" id="GO:0020037">
    <property type="term" value="F:heme binding"/>
    <property type="evidence" value="ECO:0007669"/>
    <property type="project" value="InterPro"/>
</dbReference>
<dbReference type="EMBL" id="LAYC01000001">
    <property type="protein sequence ID" value="KYK61250.1"/>
    <property type="molecule type" value="Genomic_DNA"/>
</dbReference>
<dbReference type="GO" id="GO:0005506">
    <property type="term" value="F:iron ion binding"/>
    <property type="evidence" value="ECO:0007669"/>
    <property type="project" value="InterPro"/>
</dbReference>
<dbReference type="Gene3D" id="1.10.630.10">
    <property type="entry name" value="Cytochrome P450"/>
    <property type="match status" value="1"/>
</dbReference>
<comment type="caution">
    <text evidence="8">The sequence shown here is derived from an EMBL/GenBank/DDBJ whole genome shotgun (WGS) entry which is preliminary data.</text>
</comment>
<dbReference type="AlphaFoldDB" id="A0A151GW03"/>
<evidence type="ECO:0000256" key="6">
    <source>
        <dbReference type="PIRSR" id="PIRSR602401-1"/>
    </source>
</evidence>
<dbReference type="GO" id="GO:0004497">
    <property type="term" value="F:monooxygenase activity"/>
    <property type="evidence" value="ECO:0007669"/>
    <property type="project" value="InterPro"/>
</dbReference>
<comment type="cofactor">
    <cofactor evidence="1 6">
        <name>heme</name>
        <dbReference type="ChEBI" id="CHEBI:30413"/>
    </cofactor>
</comment>
<keyword evidence="5 6" id="KW-0408">Iron</keyword>
<dbReference type="PANTHER" id="PTHR46206">
    <property type="entry name" value="CYTOCHROME P450"/>
    <property type="match status" value="1"/>
</dbReference>
<evidence type="ECO:0000256" key="4">
    <source>
        <dbReference type="ARBA" id="ARBA00023002"/>
    </source>
</evidence>
<evidence type="ECO:0000313" key="9">
    <source>
        <dbReference type="Proteomes" id="UP000076580"/>
    </source>
</evidence>
<gene>
    <name evidence="8" type="ORF">DCS_02392</name>
</gene>
<feature type="binding site" description="axial binding residue" evidence="6">
    <location>
        <position position="469"/>
    </location>
    <ligand>
        <name>heme</name>
        <dbReference type="ChEBI" id="CHEBI:30413"/>
    </ligand>
    <ligandPart>
        <name>Fe</name>
        <dbReference type="ChEBI" id="CHEBI:18248"/>
    </ligandPart>
</feature>
<keyword evidence="7" id="KW-0472">Membrane</keyword>
<evidence type="ECO:0000256" key="3">
    <source>
        <dbReference type="ARBA" id="ARBA00022723"/>
    </source>
</evidence>
<dbReference type="RefSeq" id="XP_040660602.1">
    <property type="nucleotide sequence ID" value="XM_040799719.1"/>
</dbReference>
<dbReference type="GeneID" id="63715035"/>
<keyword evidence="4" id="KW-0560">Oxidoreductase</keyword>
<keyword evidence="7" id="KW-0812">Transmembrane</keyword>
<evidence type="ECO:0000256" key="7">
    <source>
        <dbReference type="SAM" id="Phobius"/>
    </source>
</evidence>
<proteinExistence type="inferred from homology"/>
<evidence type="ECO:0000256" key="2">
    <source>
        <dbReference type="ARBA" id="ARBA00010617"/>
    </source>
</evidence>
<comment type="similarity">
    <text evidence="2">Belongs to the cytochrome P450 family.</text>
</comment>
<dbReference type="STRING" id="98403.A0A151GW03"/>
<evidence type="ECO:0008006" key="10">
    <source>
        <dbReference type="Google" id="ProtNLM"/>
    </source>
</evidence>
<keyword evidence="9" id="KW-1185">Reference proteome</keyword>
<dbReference type="InterPro" id="IPR002401">
    <property type="entry name" value="Cyt_P450_E_grp-I"/>
</dbReference>
<evidence type="ECO:0000313" key="8">
    <source>
        <dbReference type="EMBL" id="KYK61250.1"/>
    </source>
</evidence>
<dbReference type="InterPro" id="IPR036396">
    <property type="entry name" value="Cyt_P450_sf"/>
</dbReference>
<organism evidence="8 9">
    <name type="scientific">Drechmeria coniospora</name>
    <name type="common">Nematophagous fungus</name>
    <name type="synonym">Meria coniospora</name>
    <dbReference type="NCBI Taxonomy" id="98403"/>
    <lineage>
        <taxon>Eukaryota</taxon>
        <taxon>Fungi</taxon>
        <taxon>Dikarya</taxon>
        <taxon>Ascomycota</taxon>
        <taxon>Pezizomycotina</taxon>
        <taxon>Sordariomycetes</taxon>
        <taxon>Hypocreomycetidae</taxon>
        <taxon>Hypocreales</taxon>
        <taxon>Ophiocordycipitaceae</taxon>
        <taxon>Drechmeria</taxon>
    </lineage>
</organism>
<reference evidence="8 9" key="1">
    <citation type="journal article" date="2016" name="Sci. Rep.">
        <title>Insights into Adaptations to a Near-Obligate Nematode Endoparasitic Lifestyle from the Finished Genome of Drechmeria coniospora.</title>
        <authorList>
            <person name="Zhang L."/>
            <person name="Zhou Z."/>
            <person name="Guo Q."/>
            <person name="Fokkens L."/>
            <person name="Miskei M."/>
            <person name="Pocsi I."/>
            <person name="Zhang W."/>
            <person name="Chen M."/>
            <person name="Wang L."/>
            <person name="Sun Y."/>
            <person name="Donzelli B.G."/>
            <person name="Gibson D.M."/>
            <person name="Nelson D.R."/>
            <person name="Luo J.G."/>
            <person name="Rep M."/>
            <person name="Liu H."/>
            <person name="Yang S."/>
            <person name="Wang J."/>
            <person name="Krasnoff S.B."/>
            <person name="Xu Y."/>
            <person name="Molnar I."/>
            <person name="Lin M."/>
        </authorList>
    </citation>
    <scope>NUCLEOTIDE SEQUENCE [LARGE SCALE GENOMIC DNA]</scope>
    <source>
        <strain evidence="8 9">ARSEF 6962</strain>
    </source>
</reference>
<protein>
    <recommendedName>
        <fullName evidence="10">Cytochrome P450</fullName>
    </recommendedName>
</protein>
<sequence length="525" mass="60589">MNSSTTSSYVMIVGLHGTWLAVTYFALGLAFACLVVVLLAPGKHPDAPVFGYRSMFEPTLLLQARFILGAHDIIHAAYQKMKNQTFVLRRYDVDFLVLPMRYLEEIRLQPQSKLSSKGAQAGNLAPEWTSMEFLFRSNLHLDVLKMKLTPELYRFVDEAKEELAYGWHRDLPRADDWTEVNIEHRMRMLVARMTAKVFMGEPTCRDPEWLKISNDFSVDLFTTAFTIKMFPPCMYWIVAWFIPARYRTRRQLAAGRRIVGELSRKHELAKERRRRGEPVVEQDTLLHWMLDHGTASEVEVGEMGARQCVLTLASIHTTASNVSNMLYDLCAHPEWFDVLREEIGDIAKDLGPPGRDPEVSARAWCTRMDKFDSFFVESQRHSPVLLLNPQRLAIQDIRLKDGTRVPAGTRLAFANYEHSMDSDVFDEPREFDPMRSYRRRMSSADQRDLHKAGMTHPDNLAFGYGNQACAGRQFAVAEIKLIMARLLHDFEFRFPEGKARPKARHVNENCFTDQTMTLMMRKRQV</sequence>
<dbReference type="InterPro" id="IPR001128">
    <property type="entry name" value="Cyt_P450"/>
</dbReference>
<dbReference type="Proteomes" id="UP000076580">
    <property type="component" value="Chromosome 01"/>
</dbReference>
<dbReference type="Pfam" id="PF00067">
    <property type="entry name" value="p450"/>
    <property type="match status" value="1"/>
</dbReference>
<keyword evidence="7" id="KW-1133">Transmembrane helix</keyword>
<evidence type="ECO:0000256" key="1">
    <source>
        <dbReference type="ARBA" id="ARBA00001971"/>
    </source>
</evidence>
<dbReference type="PRINTS" id="PR00463">
    <property type="entry name" value="EP450I"/>
</dbReference>
<evidence type="ECO:0000256" key="5">
    <source>
        <dbReference type="ARBA" id="ARBA00023004"/>
    </source>
</evidence>